<dbReference type="InterPro" id="IPR028098">
    <property type="entry name" value="Glyco_trans_4-like_N"/>
</dbReference>
<dbReference type="EMBL" id="JBEZVE010000012">
    <property type="protein sequence ID" value="MEU3783422.1"/>
    <property type="molecule type" value="Genomic_DNA"/>
</dbReference>
<accession>A0ABV2ZLJ7</accession>
<keyword evidence="2 4" id="KW-0808">Transferase</keyword>
<gene>
    <name evidence="4" type="ORF">AB0E89_23220</name>
</gene>
<name>A0ABV2ZLJ7_9ACTN</name>
<keyword evidence="5" id="KW-1185">Reference proteome</keyword>
<evidence type="ECO:0000313" key="5">
    <source>
        <dbReference type="Proteomes" id="UP001550739"/>
    </source>
</evidence>
<protein>
    <submittedName>
        <fullName evidence="4">Glycosyltransferase</fullName>
        <ecNumber evidence="4">2.4.-.-</ecNumber>
    </submittedName>
</protein>
<comment type="caution">
    <text evidence="4">The sequence shown here is derived from an EMBL/GenBank/DDBJ whole genome shotgun (WGS) entry which is preliminary data.</text>
</comment>
<organism evidence="4 5">
    <name type="scientific">Streptomyces sp. 900129855</name>
    <dbReference type="NCBI Taxonomy" id="3155129"/>
    <lineage>
        <taxon>Bacteria</taxon>
        <taxon>Bacillati</taxon>
        <taxon>Actinomycetota</taxon>
        <taxon>Actinomycetes</taxon>
        <taxon>Kitasatosporales</taxon>
        <taxon>Streptomycetaceae</taxon>
        <taxon>Streptomyces</taxon>
    </lineage>
</organism>
<dbReference type="Pfam" id="PF13439">
    <property type="entry name" value="Glyco_transf_4"/>
    <property type="match status" value="1"/>
</dbReference>
<keyword evidence="1 4" id="KW-0328">Glycosyltransferase</keyword>
<evidence type="ECO:0000313" key="4">
    <source>
        <dbReference type="EMBL" id="MEU3783422.1"/>
    </source>
</evidence>
<evidence type="ECO:0000256" key="2">
    <source>
        <dbReference type="ARBA" id="ARBA00022679"/>
    </source>
</evidence>
<sequence length="333" mass="37701">MSRQKPVIRSMAPYGRTGGRVYLRMLHEATADEFEWRLVPDYKRTYAVRRGRKLRHLARVAPHIRDLEHEPGWFLWDDLSILLFTPEMRARTVFVLHHYEPLQFDSWPVEPLLWRRLFAVLPQCRAVVCVAPYWADFLRERGVRNVQVIYNAFDLAEIDDVRGLDPAECKEHFGLPRDEIAVYAGKAVHWKGVETVADALRGASGVHVVTTGNNTIGFAGHHYDLPRPQYLRLLRACDVGVFAPRMREGWSRCAAEALLLGVPSLIRPVAGLSDLGELTGQPAPDLDRLAEQVRAHADAPPERTKAAYDALARFDTAYFADAWTALLTQATAS</sequence>
<reference evidence="4 5" key="1">
    <citation type="submission" date="2024-06" db="EMBL/GenBank/DDBJ databases">
        <title>The Natural Products Discovery Center: Release of the First 8490 Sequenced Strains for Exploring Actinobacteria Biosynthetic Diversity.</title>
        <authorList>
            <person name="Kalkreuter E."/>
            <person name="Kautsar S.A."/>
            <person name="Yang D."/>
            <person name="Bader C.D."/>
            <person name="Teijaro C.N."/>
            <person name="Fluegel L."/>
            <person name="Davis C.M."/>
            <person name="Simpson J.R."/>
            <person name="Lauterbach L."/>
            <person name="Steele A.D."/>
            <person name="Gui C."/>
            <person name="Meng S."/>
            <person name="Li G."/>
            <person name="Viehrig K."/>
            <person name="Ye F."/>
            <person name="Su P."/>
            <person name="Kiefer A.F."/>
            <person name="Nichols A."/>
            <person name="Cepeda A.J."/>
            <person name="Yan W."/>
            <person name="Fan B."/>
            <person name="Jiang Y."/>
            <person name="Adhikari A."/>
            <person name="Zheng C.-J."/>
            <person name="Schuster L."/>
            <person name="Cowan T.M."/>
            <person name="Smanski M.J."/>
            <person name="Chevrette M.G."/>
            <person name="De Carvalho L.P.S."/>
            <person name="Shen B."/>
        </authorList>
    </citation>
    <scope>NUCLEOTIDE SEQUENCE [LARGE SCALE GENOMIC DNA]</scope>
    <source>
        <strain evidence="4 5">NPDC033843</strain>
    </source>
</reference>
<dbReference type="RefSeq" id="WP_361704615.1">
    <property type="nucleotide sequence ID" value="NZ_JBEZVE010000012.1"/>
</dbReference>
<dbReference type="Proteomes" id="UP001550739">
    <property type="component" value="Unassembled WGS sequence"/>
</dbReference>
<evidence type="ECO:0000259" key="3">
    <source>
        <dbReference type="Pfam" id="PF13439"/>
    </source>
</evidence>
<dbReference type="SUPFAM" id="SSF53756">
    <property type="entry name" value="UDP-Glycosyltransferase/glycogen phosphorylase"/>
    <property type="match status" value="1"/>
</dbReference>
<dbReference type="GO" id="GO:0016757">
    <property type="term" value="F:glycosyltransferase activity"/>
    <property type="evidence" value="ECO:0007669"/>
    <property type="project" value="UniProtKB-KW"/>
</dbReference>
<proteinExistence type="predicted"/>
<feature type="domain" description="Glycosyltransferase subfamily 4-like N-terminal" evidence="3">
    <location>
        <begin position="50"/>
        <end position="156"/>
    </location>
</feature>
<dbReference type="EC" id="2.4.-.-" evidence="4"/>
<dbReference type="Gene3D" id="3.40.50.2000">
    <property type="entry name" value="Glycogen Phosphorylase B"/>
    <property type="match status" value="2"/>
</dbReference>
<evidence type="ECO:0000256" key="1">
    <source>
        <dbReference type="ARBA" id="ARBA00022676"/>
    </source>
</evidence>